<evidence type="ECO:0000259" key="1">
    <source>
        <dbReference type="Pfam" id="PF01636"/>
    </source>
</evidence>
<dbReference type="InterPro" id="IPR041726">
    <property type="entry name" value="ACAD10_11_N"/>
</dbReference>
<feature type="domain" description="Aminoglycoside phosphotransferase" evidence="1">
    <location>
        <begin position="33"/>
        <end position="258"/>
    </location>
</feature>
<dbReference type="Gene3D" id="3.30.200.20">
    <property type="entry name" value="Phosphorylase Kinase, domain 1"/>
    <property type="match status" value="1"/>
</dbReference>
<comment type="caution">
    <text evidence="2">The sequence shown here is derived from an EMBL/GenBank/DDBJ whole genome shotgun (WGS) entry which is preliminary data.</text>
</comment>
<dbReference type="Proteomes" id="UP001315686">
    <property type="component" value="Unassembled WGS sequence"/>
</dbReference>
<dbReference type="RefSeq" id="WP_327794881.1">
    <property type="nucleotide sequence ID" value="NZ_JADQAZ010000003.1"/>
</dbReference>
<organism evidence="2 3">
    <name type="scientific">Harenicola maris</name>
    <dbReference type="NCBI Taxonomy" id="2841044"/>
    <lineage>
        <taxon>Bacteria</taxon>
        <taxon>Pseudomonadati</taxon>
        <taxon>Pseudomonadota</taxon>
        <taxon>Alphaproteobacteria</taxon>
        <taxon>Rhodobacterales</taxon>
        <taxon>Paracoccaceae</taxon>
        <taxon>Harenicola</taxon>
    </lineage>
</organism>
<dbReference type="InterPro" id="IPR011009">
    <property type="entry name" value="Kinase-like_dom_sf"/>
</dbReference>
<accession>A0AAP2CR88</accession>
<reference evidence="2 3" key="1">
    <citation type="journal article" date="2021" name="Arch. Microbiol.">
        <title>Harenicola maris gen. nov., sp. nov. isolated from the Sea of Japan shallow sediments.</title>
        <authorList>
            <person name="Romanenko L.A."/>
            <person name="Kurilenko V.V."/>
            <person name="Chernysheva N.Y."/>
            <person name="Tekutyeva L.A."/>
            <person name="Velansky P.V."/>
            <person name="Svetashev V.I."/>
            <person name="Isaeva M.P."/>
        </authorList>
    </citation>
    <scope>NUCLEOTIDE SEQUENCE [LARGE SCALE GENOMIC DNA]</scope>
    <source>
        <strain evidence="2 3">KMM 3653</strain>
    </source>
</reference>
<sequence length="348" mass="38054">MTIAVDETPDALAGRLAPYLDQHLPQIGRLERLEKFASGQSNPTYLAQTGQGRFVLRIKPPGPLLPSAHMVEREYRVMQALGQSAVPVPRMLHLAEDAASPLGRAFFVMEHLDGRIFWNPALPELAKPERAPIFAEMGRVLAALHDITPADIGLGDYGRPGDYFARQCKRWTAQYRASERSPKPDMEALITWLGANLPPDDGQVALVHGDYRLDNMIFSHTGPAMLGLLDWELSTLGHPMADLAYQAMQWRMPHDGPLKGLGGQNRTALGLPDEQAYVAAYCSARKISPPRHWRFYMAFAFFRLAAILEGVGARADAGNASNPSGALAYGEQVPELVAGALGLIRGGK</sequence>
<dbReference type="CDD" id="cd05154">
    <property type="entry name" value="ACAD10_11_N-like"/>
    <property type="match status" value="1"/>
</dbReference>
<dbReference type="InterPro" id="IPR052898">
    <property type="entry name" value="ACAD10-like"/>
</dbReference>
<dbReference type="Pfam" id="PF01636">
    <property type="entry name" value="APH"/>
    <property type="match status" value="1"/>
</dbReference>
<dbReference type="Gene3D" id="3.90.1200.10">
    <property type="match status" value="1"/>
</dbReference>
<dbReference type="AlphaFoldDB" id="A0AAP2CR88"/>
<dbReference type="EMBL" id="JADQAZ010000003">
    <property type="protein sequence ID" value="MBT0958658.1"/>
    <property type="molecule type" value="Genomic_DNA"/>
</dbReference>
<dbReference type="PANTHER" id="PTHR47829:SF3">
    <property type="entry name" value="AMINOGLYCOSIDE PHOSPHOTRANSFERASE DOMAIN-CONTAINING PROTEIN"/>
    <property type="match status" value="1"/>
</dbReference>
<dbReference type="SUPFAM" id="SSF56112">
    <property type="entry name" value="Protein kinase-like (PK-like)"/>
    <property type="match status" value="1"/>
</dbReference>
<protein>
    <submittedName>
        <fullName evidence="2">Phosphotransferase</fullName>
    </submittedName>
</protein>
<name>A0AAP2CR88_9RHOB</name>
<gene>
    <name evidence="2" type="ORF">IV417_14805</name>
</gene>
<evidence type="ECO:0000313" key="3">
    <source>
        <dbReference type="Proteomes" id="UP001315686"/>
    </source>
</evidence>
<evidence type="ECO:0000313" key="2">
    <source>
        <dbReference type="EMBL" id="MBT0958658.1"/>
    </source>
</evidence>
<dbReference type="PANTHER" id="PTHR47829">
    <property type="entry name" value="HYDROLASE, PUTATIVE (AFU_ORTHOLOGUE AFUA_1G12880)-RELATED"/>
    <property type="match status" value="1"/>
</dbReference>
<proteinExistence type="predicted"/>
<keyword evidence="3" id="KW-1185">Reference proteome</keyword>
<dbReference type="InterPro" id="IPR002575">
    <property type="entry name" value="Aminoglycoside_PTrfase"/>
</dbReference>